<evidence type="ECO:0000256" key="6">
    <source>
        <dbReference type="ARBA" id="ARBA00023136"/>
    </source>
</evidence>
<dbReference type="InterPro" id="IPR024041">
    <property type="entry name" value="NH4_transpt_AmtB-like_dom"/>
</dbReference>
<sequence>MDTGSIAWAITATALVLFMTPGLAFFYGGLVKAKSVVSMMMMSFGALALVGVLWVLYGYNMSAVGGTWEFAGNPFSDFALSSLATGETANTDLIGVAFGATFAIITVALISGAIADRAKFGSWLVFAGVWATLVYFPVAAWVWGGGWILNLGDTLGLPAVIDYAGGTAVHINAGAAALALAIVLGKRVGFQKGMDKPHNVPLTLLGASVLWFGWFGFNAGAEFLNELANTGLIVLNTLGATAAAIIGWLIVEKLKDGKPTAVGAASGAVAGLVAITPSCANLEPGWALLLGIIAGAISALAVELKFKLGFDDSLDVVGIHLVAGFIGTLYLGFFAIDTGLFTGGDLGQLSVQAIAAFAVAIYSFVIAFVLGFAIEKTIGFRVKNEDEIAGIDTVVHGEEGYKLETV</sequence>
<gene>
    <name evidence="11" type="ORF">FLP10_16500</name>
</gene>
<dbReference type="NCBIfam" id="TIGR00836">
    <property type="entry name" value="amt"/>
    <property type="match status" value="1"/>
</dbReference>
<dbReference type="InterPro" id="IPR001905">
    <property type="entry name" value="Ammonium_transpt"/>
</dbReference>
<evidence type="ECO:0000256" key="2">
    <source>
        <dbReference type="ARBA" id="ARBA00005887"/>
    </source>
</evidence>
<evidence type="ECO:0000256" key="7">
    <source>
        <dbReference type="ARBA" id="ARBA00023177"/>
    </source>
</evidence>
<keyword evidence="6 9" id="KW-0472">Membrane</keyword>
<keyword evidence="3 9" id="KW-0813">Transport</keyword>
<feature type="transmembrane region" description="Helical" evidence="9">
    <location>
        <begin position="286"/>
        <end position="304"/>
    </location>
</feature>
<dbReference type="PANTHER" id="PTHR43029:SF10">
    <property type="entry name" value="AMMONIUM TRANSPORTER MEP2"/>
    <property type="match status" value="1"/>
</dbReference>
<dbReference type="Pfam" id="PF00909">
    <property type="entry name" value="Ammonium_transp"/>
    <property type="match status" value="1"/>
</dbReference>
<feature type="transmembrane region" description="Helical" evidence="9">
    <location>
        <begin position="229"/>
        <end position="250"/>
    </location>
</feature>
<dbReference type="EMBL" id="CP043505">
    <property type="protein sequence ID" value="QEO15841.1"/>
    <property type="molecule type" value="Genomic_DNA"/>
</dbReference>
<feature type="transmembrane region" description="Helical" evidence="9">
    <location>
        <begin position="316"/>
        <end position="336"/>
    </location>
</feature>
<evidence type="ECO:0000256" key="4">
    <source>
        <dbReference type="ARBA" id="ARBA00022692"/>
    </source>
</evidence>
<proteinExistence type="inferred from homology"/>
<evidence type="ECO:0000256" key="5">
    <source>
        <dbReference type="ARBA" id="ARBA00022989"/>
    </source>
</evidence>
<keyword evidence="5 9" id="KW-1133">Transmembrane helix</keyword>
<protein>
    <recommendedName>
        <fullName evidence="8 9">Ammonium transporter</fullName>
    </recommendedName>
</protein>
<evidence type="ECO:0000256" key="1">
    <source>
        <dbReference type="ARBA" id="ARBA00004141"/>
    </source>
</evidence>
<evidence type="ECO:0000313" key="12">
    <source>
        <dbReference type="Proteomes" id="UP000324678"/>
    </source>
</evidence>
<dbReference type="InterPro" id="IPR029020">
    <property type="entry name" value="Ammonium/urea_transptr"/>
</dbReference>
<reference evidence="11 12" key="1">
    <citation type="submission" date="2019-09" db="EMBL/GenBank/DDBJ databases">
        <title>Genome sequencing of strain KACC 19306.</title>
        <authorList>
            <person name="Heo J."/>
            <person name="Kim S.-J."/>
            <person name="Kim J.-S."/>
            <person name="Hong S.-B."/>
            <person name="Kwon S.-W."/>
        </authorList>
    </citation>
    <scope>NUCLEOTIDE SEQUENCE [LARGE SCALE GENOMIC DNA]</scope>
    <source>
        <strain evidence="11 12">KACC 19306</strain>
    </source>
</reference>
<comment type="subcellular location">
    <subcellularLocation>
        <location evidence="9">Cell membrane</location>
        <topology evidence="9">Multi-pass membrane protein</topology>
    </subcellularLocation>
    <subcellularLocation>
        <location evidence="1">Membrane</location>
        <topology evidence="1">Multi-pass membrane protein</topology>
    </subcellularLocation>
</comment>
<feature type="transmembrane region" description="Helical" evidence="9">
    <location>
        <begin position="39"/>
        <end position="59"/>
    </location>
</feature>
<evidence type="ECO:0000256" key="8">
    <source>
        <dbReference type="ARBA" id="ARBA00050025"/>
    </source>
</evidence>
<keyword evidence="4 9" id="KW-0812">Transmembrane</keyword>
<evidence type="ECO:0000256" key="9">
    <source>
        <dbReference type="RuleBase" id="RU362002"/>
    </source>
</evidence>
<evidence type="ECO:0000259" key="10">
    <source>
        <dbReference type="Pfam" id="PF00909"/>
    </source>
</evidence>
<feature type="transmembrane region" description="Helical" evidence="9">
    <location>
        <begin position="163"/>
        <end position="185"/>
    </location>
</feature>
<dbReference type="PROSITE" id="PS01219">
    <property type="entry name" value="AMMONIUM_TRANSP"/>
    <property type="match status" value="1"/>
</dbReference>
<evidence type="ECO:0000256" key="3">
    <source>
        <dbReference type="ARBA" id="ARBA00022448"/>
    </source>
</evidence>
<feature type="transmembrane region" description="Helical" evidence="9">
    <location>
        <begin position="6"/>
        <end position="27"/>
    </location>
</feature>
<dbReference type="OrthoDB" id="9814202at2"/>
<dbReference type="KEGG" id="ail:FLP10_16500"/>
<dbReference type="Proteomes" id="UP000324678">
    <property type="component" value="Chromosome"/>
</dbReference>
<dbReference type="Gene3D" id="1.10.3430.10">
    <property type="entry name" value="Ammonium transporter AmtB like domains"/>
    <property type="match status" value="1"/>
</dbReference>
<feature type="transmembrane region" description="Helical" evidence="9">
    <location>
        <begin position="197"/>
        <end position="217"/>
    </location>
</feature>
<evidence type="ECO:0000313" key="11">
    <source>
        <dbReference type="EMBL" id="QEO15841.1"/>
    </source>
</evidence>
<dbReference type="AlphaFoldDB" id="A0A5C1YIP3"/>
<feature type="transmembrane region" description="Helical" evidence="9">
    <location>
        <begin position="122"/>
        <end position="143"/>
    </location>
</feature>
<feature type="transmembrane region" description="Helical" evidence="9">
    <location>
        <begin position="93"/>
        <end position="115"/>
    </location>
</feature>
<name>A0A5C1YIP3_9MICO</name>
<dbReference type="SUPFAM" id="SSF111352">
    <property type="entry name" value="Ammonium transporter"/>
    <property type="match status" value="1"/>
</dbReference>
<dbReference type="RefSeq" id="WP_149161854.1">
    <property type="nucleotide sequence ID" value="NZ_CP043505.1"/>
</dbReference>
<feature type="transmembrane region" description="Helical" evidence="9">
    <location>
        <begin position="351"/>
        <end position="374"/>
    </location>
</feature>
<accession>A0A5C1YIP3</accession>
<dbReference type="GO" id="GO:0008519">
    <property type="term" value="F:ammonium channel activity"/>
    <property type="evidence" value="ECO:0007669"/>
    <property type="project" value="InterPro"/>
</dbReference>
<keyword evidence="7 9" id="KW-0924">Ammonia transport</keyword>
<feature type="domain" description="Ammonium transporter AmtB-like" evidence="10">
    <location>
        <begin position="7"/>
        <end position="401"/>
    </location>
</feature>
<feature type="transmembrane region" description="Helical" evidence="9">
    <location>
        <begin position="262"/>
        <end position="280"/>
    </location>
</feature>
<comment type="similarity">
    <text evidence="2 9">Belongs to the ammonia transporter channel (TC 1.A.11.2) family.</text>
</comment>
<dbReference type="GO" id="GO:0005886">
    <property type="term" value="C:plasma membrane"/>
    <property type="evidence" value="ECO:0007669"/>
    <property type="project" value="UniProtKB-SubCell"/>
</dbReference>
<dbReference type="PANTHER" id="PTHR43029">
    <property type="entry name" value="AMMONIUM TRANSPORTER MEP2"/>
    <property type="match status" value="1"/>
</dbReference>
<keyword evidence="12" id="KW-1185">Reference proteome</keyword>
<organism evidence="11 12">
    <name type="scientific">Agromyces intestinalis</name>
    <dbReference type="NCBI Taxonomy" id="2592652"/>
    <lineage>
        <taxon>Bacteria</taxon>
        <taxon>Bacillati</taxon>
        <taxon>Actinomycetota</taxon>
        <taxon>Actinomycetes</taxon>
        <taxon>Micrococcales</taxon>
        <taxon>Microbacteriaceae</taxon>
        <taxon>Agromyces</taxon>
    </lineage>
</organism>
<dbReference type="InterPro" id="IPR018047">
    <property type="entry name" value="Ammonium_transpt_CS"/>
</dbReference>